<dbReference type="Proteomes" id="UP001446205">
    <property type="component" value="Unassembled WGS sequence"/>
</dbReference>
<protein>
    <recommendedName>
        <fullName evidence="16">Probable peptidoglycan glycosyltransferase FtsW</fullName>
        <shortName evidence="16">PGT</shortName>
        <ecNumber evidence="16">2.4.99.28</ecNumber>
    </recommendedName>
    <alternativeName>
        <fullName evidence="16">Cell division protein FtsW</fullName>
    </alternativeName>
    <alternativeName>
        <fullName evidence="16">Cell wall polymerase</fullName>
    </alternativeName>
    <alternativeName>
        <fullName evidence="16">Peptidoglycan polymerase</fullName>
        <shortName evidence="16">PG polymerase</shortName>
    </alternativeName>
</protein>
<comment type="function">
    <text evidence="16">Peptidoglycan polymerase that is essential for cell division.</text>
</comment>
<gene>
    <name evidence="16 17" type="primary">ftsW</name>
    <name evidence="17" type="ORF">WOB96_03925</name>
</gene>
<proteinExistence type="inferred from homology"/>
<dbReference type="PANTHER" id="PTHR30474:SF2">
    <property type="entry name" value="PEPTIDOGLYCAN GLYCOSYLTRANSFERASE FTSW-RELATED"/>
    <property type="match status" value="1"/>
</dbReference>
<keyword evidence="9 16" id="KW-0573">Peptidoglycan synthesis</keyword>
<feature type="transmembrane region" description="Helical" evidence="16">
    <location>
        <begin position="63"/>
        <end position="84"/>
    </location>
</feature>
<keyword evidence="16" id="KW-0997">Cell inner membrane</keyword>
<evidence type="ECO:0000256" key="5">
    <source>
        <dbReference type="ARBA" id="ARBA00022676"/>
    </source>
</evidence>
<dbReference type="EC" id="2.4.99.28" evidence="16"/>
<keyword evidence="5 16" id="KW-0328">Glycosyltransferase</keyword>
<keyword evidence="13 16" id="KW-0961">Cell wall biogenesis/degradation</keyword>
<feature type="transmembrane region" description="Helical" evidence="16">
    <location>
        <begin position="96"/>
        <end position="115"/>
    </location>
</feature>
<keyword evidence="7 16" id="KW-0812">Transmembrane</keyword>
<dbReference type="RefSeq" id="WP_341369973.1">
    <property type="nucleotide sequence ID" value="NZ_JBBPCO010000003.1"/>
</dbReference>
<evidence type="ECO:0000256" key="16">
    <source>
        <dbReference type="HAMAP-Rule" id="MF_00913"/>
    </source>
</evidence>
<evidence type="ECO:0000256" key="10">
    <source>
        <dbReference type="ARBA" id="ARBA00022989"/>
    </source>
</evidence>
<keyword evidence="11 16" id="KW-0472">Membrane</keyword>
<dbReference type="HAMAP" id="MF_00913">
    <property type="entry name" value="PGT_FtsW_proteobact"/>
    <property type="match status" value="1"/>
</dbReference>
<comment type="catalytic activity">
    <reaction evidence="15 16">
        <text>[GlcNAc-(1-&gt;4)-Mur2Ac(oyl-L-Ala-gamma-D-Glu-L-Lys-D-Ala-D-Ala)](n)-di-trans,octa-cis-undecaprenyl diphosphate + beta-D-GlcNAc-(1-&gt;4)-Mur2Ac(oyl-L-Ala-gamma-D-Glu-L-Lys-D-Ala-D-Ala)-di-trans,octa-cis-undecaprenyl diphosphate = [GlcNAc-(1-&gt;4)-Mur2Ac(oyl-L-Ala-gamma-D-Glu-L-Lys-D-Ala-D-Ala)](n+1)-di-trans,octa-cis-undecaprenyl diphosphate + di-trans,octa-cis-undecaprenyl diphosphate + H(+)</text>
        <dbReference type="Rhea" id="RHEA:23708"/>
        <dbReference type="Rhea" id="RHEA-COMP:9602"/>
        <dbReference type="Rhea" id="RHEA-COMP:9603"/>
        <dbReference type="ChEBI" id="CHEBI:15378"/>
        <dbReference type="ChEBI" id="CHEBI:58405"/>
        <dbReference type="ChEBI" id="CHEBI:60033"/>
        <dbReference type="ChEBI" id="CHEBI:78435"/>
        <dbReference type="EC" id="2.4.99.28"/>
    </reaction>
</comment>
<evidence type="ECO:0000256" key="12">
    <source>
        <dbReference type="ARBA" id="ARBA00023306"/>
    </source>
</evidence>
<feature type="transmembrane region" description="Helical" evidence="16">
    <location>
        <begin position="31"/>
        <end position="51"/>
    </location>
</feature>
<dbReference type="EMBL" id="JBBPCO010000003">
    <property type="protein sequence ID" value="MEK8088906.1"/>
    <property type="molecule type" value="Genomic_DNA"/>
</dbReference>
<comment type="caution">
    <text evidence="17">The sequence shown here is derived from an EMBL/GenBank/DDBJ whole genome shotgun (WGS) entry which is preliminary data.</text>
</comment>
<feature type="transmembrane region" description="Helical" evidence="16">
    <location>
        <begin position="135"/>
        <end position="151"/>
    </location>
</feature>
<evidence type="ECO:0000256" key="11">
    <source>
        <dbReference type="ARBA" id="ARBA00023136"/>
    </source>
</evidence>
<dbReference type="Pfam" id="PF01098">
    <property type="entry name" value="FTSW_RODA_SPOVE"/>
    <property type="match status" value="1"/>
</dbReference>
<keyword evidence="6 16" id="KW-0808">Transferase</keyword>
<name>A0ABU9D7H1_9PROT</name>
<keyword evidence="3 16" id="KW-1003">Cell membrane</keyword>
<keyword evidence="18" id="KW-1185">Reference proteome</keyword>
<dbReference type="PANTHER" id="PTHR30474">
    <property type="entry name" value="CELL CYCLE PROTEIN"/>
    <property type="match status" value="1"/>
</dbReference>
<comment type="pathway">
    <text evidence="2 16">Cell wall biogenesis; peptidoglycan biosynthesis.</text>
</comment>
<evidence type="ECO:0000256" key="3">
    <source>
        <dbReference type="ARBA" id="ARBA00022475"/>
    </source>
</evidence>
<comment type="similarity">
    <text evidence="14 16">Belongs to the SEDS family. FtsW subfamily.</text>
</comment>
<feature type="transmembrane region" description="Helical" evidence="16">
    <location>
        <begin position="186"/>
        <end position="203"/>
    </location>
</feature>
<evidence type="ECO:0000256" key="1">
    <source>
        <dbReference type="ARBA" id="ARBA00004651"/>
    </source>
</evidence>
<organism evidence="17 18">
    <name type="scientific">Thermithiobacillus plumbiphilus</name>
    <dbReference type="NCBI Taxonomy" id="1729899"/>
    <lineage>
        <taxon>Bacteria</taxon>
        <taxon>Pseudomonadati</taxon>
        <taxon>Pseudomonadota</taxon>
        <taxon>Acidithiobacillia</taxon>
        <taxon>Acidithiobacillales</taxon>
        <taxon>Thermithiobacillaceae</taxon>
        <taxon>Thermithiobacillus</taxon>
    </lineage>
</organism>
<keyword evidence="10 16" id="KW-1133">Transmembrane helix</keyword>
<evidence type="ECO:0000256" key="9">
    <source>
        <dbReference type="ARBA" id="ARBA00022984"/>
    </source>
</evidence>
<evidence type="ECO:0000256" key="2">
    <source>
        <dbReference type="ARBA" id="ARBA00004752"/>
    </source>
</evidence>
<dbReference type="InterPro" id="IPR001182">
    <property type="entry name" value="FtsW/RodA"/>
</dbReference>
<evidence type="ECO:0000256" key="14">
    <source>
        <dbReference type="ARBA" id="ARBA00038053"/>
    </source>
</evidence>
<feature type="transmembrane region" description="Helical" evidence="16">
    <location>
        <begin position="208"/>
        <end position="225"/>
    </location>
</feature>
<feature type="transmembrane region" description="Helical" evidence="16">
    <location>
        <begin position="326"/>
        <end position="350"/>
    </location>
</feature>
<dbReference type="InterPro" id="IPR013437">
    <property type="entry name" value="FtsW"/>
</dbReference>
<comment type="subcellular location">
    <subcellularLocation>
        <location evidence="16">Cell inner membrane</location>
        <topology evidence="16">Multi-pass membrane protein</topology>
    </subcellularLocation>
    <subcellularLocation>
        <location evidence="1">Cell membrane</location>
        <topology evidence="1">Multi-pass membrane protein</topology>
    </subcellularLocation>
    <text evidence="16">Localizes to the division septum.</text>
</comment>
<keyword evidence="4 16" id="KW-0132">Cell division</keyword>
<keyword evidence="8 16" id="KW-0133">Cell shape</keyword>
<evidence type="ECO:0000256" key="15">
    <source>
        <dbReference type="ARBA" id="ARBA00049902"/>
    </source>
</evidence>
<evidence type="ECO:0000313" key="18">
    <source>
        <dbReference type="Proteomes" id="UP001446205"/>
    </source>
</evidence>
<evidence type="ECO:0000256" key="6">
    <source>
        <dbReference type="ARBA" id="ARBA00022679"/>
    </source>
</evidence>
<evidence type="ECO:0000256" key="7">
    <source>
        <dbReference type="ARBA" id="ARBA00022692"/>
    </source>
</evidence>
<keyword evidence="12 16" id="KW-0131">Cell cycle</keyword>
<evidence type="ECO:0000256" key="8">
    <source>
        <dbReference type="ARBA" id="ARBA00022960"/>
    </source>
</evidence>
<accession>A0ABU9D7H1</accession>
<feature type="transmembrane region" description="Helical" evidence="16">
    <location>
        <begin position="163"/>
        <end position="180"/>
    </location>
</feature>
<feature type="transmembrane region" description="Helical" evidence="16">
    <location>
        <begin position="362"/>
        <end position="383"/>
    </location>
</feature>
<sequence length="409" mass="44425">MMSWLRGSKAESAGTKQEQPILARLVNVDGWLLGTVLLIMGLGLVMVFSASSARAAHDLGNPYYYLVRQSIYLVLSLAAMYVGMRVPARVWMERGPILLWISIGLLLLVLIPGIGMTVNASRRWINLVLLRFQPSEFFKFGLLVFMAGYVLRKGAALESFRQGLLPVVAILAISGFLLLLEPDMGAFVVAVVIAGGILFLGGLPMRFVLGGGLVVLVLFALLAIIEPYRLARLTAYRDPWAHPFDSGFQLIQSLIAFGRGGVFGVGLGEGVQKMFYLPEAHTDFILAVIGEELGLVGVLTVLLLFVLAALRMFFIARRAEAQDRRFEALLCYGVLIWFSMQALASIGVNLGTLPTKGLTLPLMSYGGSSLLFMALAIGVVLGVSATLQPAEKPAPVGLDYPDQYARRET</sequence>
<feature type="transmembrane region" description="Helical" evidence="16">
    <location>
        <begin position="293"/>
        <end position="314"/>
    </location>
</feature>
<reference evidence="17 18" key="1">
    <citation type="submission" date="2024-04" db="EMBL/GenBank/DDBJ databases">
        <authorList>
            <person name="Abashina T."/>
            <person name="Shaikin A."/>
        </authorList>
    </citation>
    <scope>NUCLEOTIDE SEQUENCE [LARGE SCALE GENOMIC DNA]</scope>
    <source>
        <strain evidence="17 18">AAFK</strain>
    </source>
</reference>
<dbReference type="NCBIfam" id="TIGR02614">
    <property type="entry name" value="ftsW"/>
    <property type="match status" value="1"/>
</dbReference>
<evidence type="ECO:0000313" key="17">
    <source>
        <dbReference type="EMBL" id="MEK8088906.1"/>
    </source>
</evidence>
<evidence type="ECO:0000256" key="4">
    <source>
        <dbReference type="ARBA" id="ARBA00022618"/>
    </source>
</evidence>
<evidence type="ECO:0000256" key="13">
    <source>
        <dbReference type="ARBA" id="ARBA00023316"/>
    </source>
</evidence>